<dbReference type="EMBL" id="UOEY01000066">
    <property type="protein sequence ID" value="VAW38984.1"/>
    <property type="molecule type" value="Genomic_DNA"/>
</dbReference>
<reference evidence="1" key="1">
    <citation type="submission" date="2018-06" db="EMBL/GenBank/DDBJ databases">
        <authorList>
            <person name="Zhirakovskaya E."/>
        </authorList>
    </citation>
    <scope>NUCLEOTIDE SEQUENCE</scope>
</reference>
<organism evidence="1">
    <name type="scientific">hydrothermal vent metagenome</name>
    <dbReference type="NCBI Taxonomy" id="652676"/>
    <lineage>
        <taxon>unclassified sequences</taxon>
        <taxon>metagenomes</taxon>
        <taxon>ecological metagenomes</taxon>
    </lineage>
</organism>
<evidence type="ECO:0008006" key="2">
    <source>
        <dbReference type="Google" id="ProtNLM"/>
    </source>
</evidence>
<accession>A0A3B0W5R6</accession>
<protein>
    <recommendedName>
        <fullName evidence="2">Recombination-associated protein RdgC</fullName>
    </recommendedName>
</protein>
<evidence type="ECO:0000313" key="1">
    <source>
        <dbReference type="EMBL" id="VAW38984.1"/>
    </source>
</evidence>
<gene>
    <name evidence="1" type="ORF">MNBD_DELTA04-964</name>
</gene>
<name>A0A3B0W5R6_9ZZZZ</name>
<dbReference type="AlphaFoldDB" id="A0A3B0W5R6"/>
<proteinExistence type="predicted"/>
<sequence length="179" mass="20584">MDLVDLIQEKRFLGQEFLAWLWYKSEQRGGSVEVPGIGDVLVVFEKHMLLEFGEGEANEKVICRGLQTELREARLGLRMGKKPEQARIRLARGDYEFSVTLTAATMEFRNVRLPKTVAGSDEGDDPEAVEGRILERISLFEELSGLVNELFRMFVVVRVSEQWPDELLRLREWVNQDIG</sequence>